<comment type="similarity">
    <text evidence="6">Belongs to the PINc/VapC protein family.</text>
</comment>
<dbReference type="HOGENOM" id="CLU_118482_1_3_6"/>
<keyword evidence="3 6" id="KW-0479">Metal-binding</keyword>
<dbReference type="GO" id="GO:0000287">
    <property type="term" value="F:magnesium ion binding"/>
    <property type="evidence" value="ECO:0007669"/>
    <property type="project" value="UniProtKB-UniRule"/>
</dbReference>
<comment type="caution">
    <text evidence="8">The sequence shown here is derived from an EMBL/GenBank/DDBJ whole genome shotgun (WGS) entry which is preliminary data.</text>
</comment>
<dbReference type="GO" id="GO:0090729">
    <property type="term" value="F:toxin activity"/>
    <property type="evidence" value="ECO:0007669"/>
    <property type="project" value="UniProtKB-KW"/>
</dbReference>
<accession>A4BPR3</accession>
<dbReference type="STRING" id="314278.NB231_04145"/>
<dbReference type="InterPro" id="IPR051749">
    <property type="entry name" value="PINc/VapC_TA_RNase"/>
</dbReference>
<dbReference type="Pfam" id="PF01850">
    <property type="entry name" value="PIN"/>
    <property type="match status" value="1"/>
</dbReference>
<evidence type="ECO:0000313" key="8">
    <source>
        <dbReference type="EMBL" id="EAR22068.1"/>
    </source>
</evidence>
<dbReference type="EMBL" id="AAOF01000004">
    <property type="protein sequence ID" value="EAR22068.1"/>
    <property type="molecule type" value="Genomic_DNA"/>
</dbReference>
<evidence type="ECO:0000259" key="7">
    <source>
        <dbReference type="Pfam" id="PF01850"/>
    </source>
</evidence>
<gene>
    <name evidence="6" type="primary">vapC</name>
    <name evidence="8" type="ORF">NB231_04145</name>
</gene>
<evidence type="ECO:0000256" key="6">
    <source>
        <dbReference type="HAMAP-Rule" id="MF_00265"/>
    </source>
</evidence>
<dbReference type="HAMAP" id="MF_00265">
    <property type="entry name" value="VapC_Nob1"/>
    <property type="match status" value="1"/>
</dbReference>
<dbReference type="SUPFAM" id="SSF88723">
    <property type="entry name" value="PIN domain-like"/>
    <property type="match status" value="1"/>
</dbReference>
<keyword evidence="4 6" id="KW-0378">Hydrolase</keyword>
<dbReference type="Proteomes" id="UP000003374">
    <property type="component" value="Unassembled WGS sequence"/>
</dbReference>
<evidence type="ECO:0000313" key="9">
    <source>
        <dbReference type="Proteomes" id="UP000003374"/>
    </source>
</evidence>
<dbReference type="EC" id="3.1.-.-" evidence="6"/>
<evidence type="ECO:0000256" key="1">
    <source>
        <dbReference type="ARBA" id="ARBA00022649"/>
    </source>
</evidence>
<feature type="binding site" evidence="6">
    <location>
        <position position="5"/>
    </location>
    <ligand>
        <name>Mg(2+)</name>
        <dbReference type="ChEBI" id="CHEBI:18420"/>
    </ligand>
</feature>
<feature type="binding site" evidence="6">
    <location>
        <position position="98"/>
    </location>
    <ligand>
        <name>Mg(2+)</name>
        <dbReference type="ChEBI" id="CHEBI:18420"/>
    </ligand>
</feature>
<dbReference type="InterPro" id="IPR022907">
    <property type="entry name" value="VapC_family"/>
</dbReference>
<proteinExistence type="inferred from homology"/>
<dbReference type="PANTHER" id="PTHR42740:SF1">
    <property type="entry name" value="RIBONUCLEASE VAPC3"/>
    <property type="match status" value="1"/>
</dbReference>
<keyword evidence="6" id="KW-0800">Toxin</keyword>
<dbReference type="RefSeq" id="WP_004999998.1">
    <property type="nucleotide sequence ID" value="NZ_CH672427.1"/>
</dbReference>
<feature type="domain" description="PIN" evidence="7">
    <location>
        <begin position="2"/>
        <end position="124"/>
    </location>
</feature>
<dbReference type="InterPro" id="IPR002716">
    <property type="entry name" value="PIN_dom"/>
</dbReference>
<dbReference type="InterPro" id="IPR029060">
    <property type="entry name" value="PIN-like_dom_sf"/>
</dbReference>
<protein>
    <recommendedName>
        <fullName evidence="6">Ribonuclease VapC</fullName>
        <shortName evidence="6">RNase VapC</shortName>
        <ecNumber evidence="6">3.1.-.-</ecNumber>
    </recommendedName>
    <alternativeName>
        <fullName evidence="6">Toxin VapC</fullName>
    </alternativeName>
</protein>
<comment type="function">
    <text evidence="6">Toxic component of a toxin-antitoxin (TA) system. An RNase.</text>
</comment>
<evidence type="ECO:0000256" key="5">
    <source>
        <dbReference type="ARBA" id="ARBA00022842"/>
    </source>
</evidence>
<dbReference type="CDD" id="cd18762">
    <property type="entry name" value="PIN_MtVapC3-like"/>
    <property type="match status" value="1"/>
</dbReference>
<dbReference type="GO" id="GO:0016787">
    <property type="term" value="F:hydrolase activity"/>
    <property type="evidence" value="ECO:0007669"/>
    <property type="project" value="UniProtKB-KW"/>
</dbReference>
<evidence type="ECO:0000256" key="3">
    <source>
        <dbReference type="ARBA" id="ARBA00022723"/>
    </source>
</evidence>
<dbReference type="eggNOG" id="COG1487">
    <property type="taxonomic scope" value="Bacteria"/>
</dbReference>
<evidence type="ECO:0000256" key="2">
    <source>
        <dbReference type="ARBA" id="ARBA00022722"/>
    </source>
</evidence>
<keyword evidence="1 6" id="KW-1277">Toxin-antitoxin system</keyword>
<comment type="cofactor">
    <cofactor evidence="6">
        <name>Mg(2+)</name>
        <dbReference type="ChEBI" id="CHEBI:18420"/>
    </cofactor>
</comment>
<keyword evidence="5 6" id="KW-0460">Magnesium</keyword>
<keyword evidence="2 6" id="KW-0540">Nuclease</keyword>
<evidence type="ECO:0000256" key="4">
    <source>
        <dbReference type="ARBA" id="ARBA00022801"/>
    </source>
</evidence>
<dbReference type="GO" id="GO:0004540">
    <property type="term" value="F:RNA nuclease activity"/>
    <property type="evidence" value="ECO:0007669"/>
    <property type="project" value="InterPro"/>
</dbReference>
<reference evidence="8 9" key="1">
    <citation type="submission" date="2006-02" db="EMBL/GenBank/DDBJ databases">
        <authorList>
            <person name="Waterbury J."/>
            <person name="Ferriera S."/>
            <person name="Johnson J."/>
            <person name="Kravitz S."/>
            <person name="Halpern A."/>
            <person name="Remington K."/>
            <person name="Beeson K."/>
            <person name="Tran B."/>
            <person name="Rogers Y.-H."/>
            <person name="Friedman R."/>
            <person name="Venter J.C."/>
        </authorList>
    </citation>
    <scope>NUCLEOTIDE SEQUENCE [LARGE SCALE GENOMIC DNA]</scope>
    <source>
        <strain evidence="8 9">Nb-231</strain>
    </source>
</reference>
<dbReference type="Gene3D" id="3.40.50.1010">
    <property type="entry name" value="5'-nuclease"/>
    <property type="match status" value="1"/>
</dbReference>
<keyword evidence="9" id="KW-1185">Reference proteome</keyword>
<dbReference type="PANTHER" id="PTHR42740">
    <property type="entry name" value="RIBONUCLEASE VAPC3"/>
    <property type="match status" value="1"/>
</dbReference>
<sequence>MYLIDTSVWIDLFRQRDTGPARMLRVLLDQRLPYGITGVIYQEVLQGANSERDFKHLRNYLGSQRFYHPTDFVRSHAEAAHLYVRCRHQGITVRSTIDCLIARIAIEHKLLLLHNDNDYLHLARIEPQLKLARGLTP</sequence>
<name>A4BPR3_9GAMM</name>
<dbReference type="AlphaFoldDB" id="A4BPR3"/>
<dbReference type="OrthoDB" id="9811788at2"/>
<organism evidence="8 9">
    <name type="scientific">Nitrococcus mobilis Nb-231</name>
    <dbReference type="NCBI Taxonomy" id="314278"/>
    <lineage>
        <taxon>Bacteria</taxon>
        <taxon>Pseudomonadati</taxon>
        <taxon>Pseudomonadota</taxon>
        <taxon>Gammaproteobacteria</taxon>
        <taxon>Chromatiales</taxon>
        <taxon>Ectothiorhodospiraceae</taxon>
        <taxon>Nitrococcus</taxon>
    </lineage>
</organism>